<keyword evidence="4" id="KW-0012">Acyltransferase</keyword>
<gene>
    <name evidence="4" type="ORF">GCM10009668_16200</name>
</gene>
<protein>
    <submittedName>
        <fullName evidence="4">Acyltransferase family protein</fullName>
    </submittedName>
</protein>
<keyword evidence="1" id="KW-0812">Transmembrane</keyword>
<keyword evidence="1" id="KW-1133">Transmembrane helix</keyword>
<dbReference type="InterPro" id="IPR043968">
    <property type="entry name" value="SGNH"/>
</dbReference>
<feature type="transmembrane region" description="Helical" evidence="1">
    <location>
        <begin position="375"/>
        <end position="396"/>
    </location>
</feature>
<dbReference type="InterPro" id="IPR050879">
    <property type="entry name" value="Acyltransferase_3"/>
</dbReference>
<sequence>MVTPEVSEPSSGTRSDFRPDIQGLRAVAVLLVVVYHLWPNRLSGGFVGVDVFFVVSGYLITRHLAEDVERQGRVRLWRFWARRARRLLPASLLVLVLSLLAVWAWLPQTVWERTAEQVGASALYVLNWKLAADAVDYSALNAEATVAQHYWSLSVEEQFYLVWPLVIAFLLLLGRLFARGGRALPVRRLIGGGLVLITVLSLWWSIRQTAEDQAVAYFVTPTRVWEFALGGLLGLIWHRGLVPARLGALLAWCGLLAIGWSSLVYDGASAFPGWIALVPVLGTVAVLAGGASPTRWGPQWLSWRPSVFVGTISYSTYLWHWPLIVVTPFALDRAMSTPIGVGILLASLLLAWATTKLVEDPLRVGRLLRPTGASLGFAAMAMAVVIACSSALVALIPDDGPARALPTDTRSCVGPGALDPANGCESVLGGKPRPGPVQVAKQNSDVAYPGCQASFAGSELVSCDLGAAPEEATRTVALVGDSHATSWMPALDALGKEHGWTVRTYAKTSCPPTLARRVLEGETDASWAPACGEWIRKVRDEIIDDPQVGSVFVASYSSAYTFEAPDDLPMSDPASEGFDALWGAWLDAGRDVLAFGDVPRTQGDNVPTCLVESSDAMDCAVPVRKALPKNMVITRAASRLKPQGVVPITLRDQFCDDRWCYPVVGSVIVYRDYSHLSKEYAEALVPFIEPQLPDALRGPGGSVG</sequence>
<comment type="caution">
    <text evidence="4">The sequence shown here is derived from an EMBL/GenBank/DDBJ whole genome shotgun (WGS) entry which is preliminary data.</text>
</comment>
<evidence type="ECO:0000259" key="3">
    <source>
        <dbReference type="Pfam" id="PF19040"/>
    </source>
</evidence>
<feature type="transmembrane region" description="Helical" evidence="1">
    <location>
        <begin position="218"/>
        <end position="237"/>
    </location>
</feature>
<proteinExistence type="predicted"/>
<evidence type="ECO:0000313" key="4">
    <source>
        <dbReference type="EMBL" id="GAA1099305.1"/>
    </source>
</evidence>
<feature type="transmembrane region" description="Helical" evidence="1">
    <location>
        <begin position="44"/>
        <end position="65"/>
    </location>
</feature>
<feature type="transmembrane region" description="Helical" evidence="1">
    <location>
        <begin position="86"/>
        <end position="106"/>
    </location>
</feature>
<accession>A0ABN1TTU5</accession>
<reference evidence="4 5" key="1">
    <citation type="journal article" date="2019" name="Int. J. Syst. Evol. Microbiol.">
        <title>The Global Catalogue of Microorganisms (GCM) 10K type strain sequencing project: providing services to taxonomists for standard genome sequencing and annotation.</title>
        <authorList>
            <consortium name="The Broad Institute Genomics Platform"/>
            <consortium name="The Broad Institute Genome Sequencing Center for Infectious Disease"/>
            <person name="Wu L."/>
            <person name="Ma J."/>
        </authorList>
    </citation>
    <scope>NUCLEOTIDE SEQUENCE [LARGE SCALE GENOMIC DNA]</scope>
    <source>
        <strain evidence="4 5">JCM 13008</strain>
    </source>
</reference>
<evidence type="ECO:0000313" key="5">
    <source>
        <dbReference type="Proteomes" id="UP001501581"/>
    </source>
</evidence>
<dbReference type="Pfam" id="PF01757">
    <property type="entry name" value="Acyl_transf_3"/>
    <property type="match status" value="1"/>
</dbReference>
<feature type="transmembrane region" description="Helical" evidence="1">
    <location>
        <begin position="189"/>
        <end position="206"/>
    </location>
</feature>
<evidence type="ECO:0000256" key="1">
    <source>
        <dbReference type="SAM" id="Phobius"/>
    </source>
</evidence>
<name>A0ABN1TTU5_9ACTN</name>
<feature type="transmembrane region" description="Helical" evidence="1">
    <location>
        <begin position="159"/>
        <end position="177"/>
    </location>
</feature>
<keyword evidence="5" id="KW-1185">Reference proteome</keyword>
<feature type="domain" description="Acyltransferase 3" evidence="2">
    <location>
        <begin position="20"/>
        <end position="355"/>
    </location>
</feature>
<keyword evidence="4" id="KW-0808">Transferase</keyword>
<feature type="transmembrane region" description="Helical" evidence="1">
    <location>
        <begin position="303"/>
        <end position="322"/>
    </location>
</feature>
<keyword evidence="1" id="KW-0472">Membrane</keyword>
<dbReference type="Pfam" id="PF19040">
    <property type="entry name" value="SGNH"/>
    <property type="match status" value="1"/>
</dbReference>
<dbReference type="PANTHER" id="PTHR23028">
    <property type="entry name" value="ACETYLTRANSFERASE"/>
    <property type="match status" value="1"/>
</dbReference>
<dbReference type="InterPro" id="IPR002656">
    <property type="entry name" value="Acyl_transf_3_dom"/>
</dbReference>
<feature type="domain" description="SGNH" evidence="3">
    <location>
        <begin position="461"/>
        <end position="690"/>
    </location>
</feature>
<feature type="transmembrane region" description="Helical" evidence="1">
    <location>
        <begin position="21"/>
        <end position="38"/>
    </location>
</feature>
<evidence type="ECO:0000259" key="2">
    <source>
        <dbReference type="Pfam" id="PF01757"/>
    </source>
</evidence>
<feature type="transmembrane region" description="Helical" evidence="1">
    <location>
        <begin position="246"/>
        <end position="265"/>
    </location>
</feature>
<feature type="transmembrane region" description="Helical" evidence="1">
    <location>
        <begin position="271"/>
        <end position="291"/>
    </location>
</feature>
<dbReference type="GO" id="GO:0016746">
    <property type="term" value="F:acyltransferase activity"/>
    <property type="evidence" value="ECO:0007669"/>
    <property type="project" value="UniProtKB-KW"/>
</dbReference>
<feature type="transmembrane region" description="Helical" evidence="1">
    <location>
        <begin position="334"/>
        <end position="354"/>
    </location>
</feature>
<dbReference type="PANTHER" id="PTHR23028:SF53">
    <property type="entry name" value="ACYL_TRANSF_3 DOMAIN-CONTAINING PROTEIN"/>
    <property type="match status" value="1"/>
</dbReference>
<organism evidence="4 5">
    <name type="scientific">Nocardioides dubius</name>
    <dbReference type="NCBI Taxonomy" id="317019"/>
    <lineage>
        <taxon>Bacteria</taxon>
        <taxon>Bacillati</taxon>
        <taxon>Actinomycetota</taxon>
        <taxon>Actinomycetes</taxon>
        <taxon>Propionibacteriales</taxon>
        <taxon>Nocardioidaceae</taxon>
        <taxon>Nocardioides</taxon>
    </lineage>
</organism>
<dbReference type="Proteomes" id="UP001501581">
    <property type="component" value="Unassembled WGS sequence"/>
</dbReference>
<dbReference type="EMBL" id="BAAALG010000006">
    <property type="protein sequence ID" value="GAA1099305.1"/>
    <property type="molecule type" value="Genomic_DNA"/>
</dbReference>